<proteinExistence type="predicted"/>
<evidence type="ECO:0000313" key="2">
    <source>
        <dbReference type="Proteomes" id="UP000241394"/>
    </source>
</evidence>
<keyword evidence="2" id="KW-1185">Reference proteome</keyword>
<dbReference type="STRING" id="1590841.A0A2R6PWH0"/>
<reference evidence="2" key="2">
    <citation type="journal article" date="2018" name="BMC Genomics">
        <title>A manually annotated Actinidia chinensis var. chinensis (kiwifruit) genome highlights the challenges associated with draft genomes and gene prediction in plants.</title>
        <authorList>
            <person name="Pilkington S.M."/>
            <person name="Crowhurst R."/>
            <person name="Hilario E."/>
            <person name="Nardozza S."/>
            <person name="Fraser L."/>
            <person name="Peng Y."/>
            <person name="Gunaseelan K."/>
            <person name="Simpson R."/>
            <person name="Tahir J."/>
            <person name="Deroles S.C."/>
            <person name="Templeton K."/>
            <person name="Luo Z."/>
            <person name="Davy M."/>
            <person name="Cheng C."/>
            <person name="McNeilage M."/>
            <person name="Scaglione D."/>
            <person name="Liu Y."/>
            <person name="Zhang Q."/>
            <person name="Datson P."/>
            <person name="De Silva N."/>
            <person name="Gardiner S.E."/>
            <person name="Bassett H."/>
            <person name="Chagne D."/>
            <person name="McCallum J."/>
            <person name="Dzierzon H."/>
            <person name="Deng C."/>
            <person name="Wang Y.Y."/>
            <person name="Barron L."/>
            <person name="Manako K."/>
            <person name="Bowen J."/>
            <person name="Foster T.M."/>
            <person name="Erridge Z.A."/>
            <person name="Tiffin H."/>
            <person name="Waite C.N."/>
            <person name="Davies K.M."/>
            <person name="Grierson E.P."/>
            <person name="Laing W.A."/>
            <person name="Kirk R."/>
            <person name="Chen X."/>
            <person name="Wood M."/>
            <person name="Montefiori M."/>
            <person name="Brummell D.A."/>
            <person name="Schwinn K.E."/>
            <person name="Catanach A."/>
            <person name="Fullerton C."/>
            <person name="Li D."/>
            <person name="Meiyalaghan S."/>
            <person name="Nieuwenhuizen N."/>
            <person name="Read N."/>
            <person name="Prakash R."/>
            <person name="Hunter D."/>
            <person name="Zhang H."/>
            <person name="McKenzie M."/>
            <person name="Knabel M."/>
            <person name="Harris A."/>
            <person name="Allan A.C."/>
            <person name="Gleave A."/>
            <person name="Chen A."/>
            <person name="Janssen B.J."/>
            <person name="Plunkett B."/>
            <person name="Ampomah-Dwamena C."/>
            <person name="Voogd C."/>
            <person name="Leif D."/>
            <person name="Lafferty D."/>
            <person name="Souleyre E.J.F."/>
            <person name="Varkonyi-Gasic E."/>
            <person name="Gambi F."/>
            <person name="Hanley J."/>
            <person name="Yao J.L."/>
            <person name="Cheung J."/>
            <person name="David K.M."/>
            <person name="Warren B."/>
            <person name="Marsh K."/>
            <person name="Snowden K.C."/>
            <person name="Lin-Wang K."/>
            <person name="Brian L."/>
            <person name="Martinez-Sanchez M."/>
            <person name="Wang M."/>
            <person name="Ileperuma N."/>
            <person name="Macnee N."/>
            <person name="Campin R."/>
            <person name="McAtee P."/>
            <person name="Drummond R.S.M."/>
            <person name="Espley R.V."/>
            <person name="Ireland H.S."/>
            <person name="Wu R."/>
            <person name="Atkinson R.G."/>
            <person name="Karunairetnam S."/>
            <person name="Bulley S."/>
            <person name="Chunkath S."/>
            <person name="Hanley Z."/>
            <person name="Storey R."/>
            <person name="Thrimawithana A.H."/>
            <person name="Thomson S."/>
            <person name="David C."/>
            <person name="Testolin R."/>
            <person name="Huang H."/>
            <person name="Hellens R.P."/>
            <person name="Schaffer R.J."/>
        </authorList>
    </citation>
    <scope>NUCLEOTIDE SEQUENCE [LARGE SCALE GENOMIC DNA]</scope>
    <source>
        <strain evidence="2">cv. Red5</strain>
    </source>
</reference>
<comment type="caution">
    <text evidence="1">The sequence shown here is derived from an EMBL/GenBank/DDBJ whole genome shotgun (WGS) entry which is preliminary data.</text>
</comment>
<reference evidence="1 2" key="1">
    <citation type="submission" date="2017-07" db="EMBL/GenBank/DDBJ databases">
        <title>An improved, manually edited Actinidia chinensis var. chinensis (kiwifruit) genome highlights the challenges associated with draft genomes and gene prediction in plants.</title>
        <authorList>
            <person name="Pilkington S."/>
            <person name="Crowhurst R."/>
            <person name="Hilario E."/>
            <person name="Nardozza S."/>
            <person name="Fraser L."/>
            <person name="Peng Y."/>
            <person name="Gunaseelan K."/>
            <person name="Simpson R."/>
            <person name="Tahir J."/>
            <person name="Deroles S."/>
            <person name="Templeton K."/>
            <person name="Luo Z."/>
            <person name="Davy M."/>
            <person name="Cheng C."/>
            <person name="Mcneilage M."/>
            <person name="Scaglione D."/>
            <person name="Liu Y."/>
            <person name="Zhang Q."/>
            <person name="Datson P."/>
            <person name="De Silva N."/>
            <person name="Gardiner S."/>
            <person name="Bassett H."/>
            <person name="Chagne D."/>
            <person name="Mccallum J."/>
            <person name="Dzierzon H."/>
            <person name="Deng C."/>
            <person name="Wang Y.-Y."/>
            <person name="Barron N."/>
            <person name="Manako K."/>
            <person name="Bowen J."/>
            <person name="Foster T."/>
            <person name="Erridge Z."/>
            <person name="Tiffin H."/>
            <person name="Waite C."/>
            <person name="Davies K."/>
            <person name="Grierson E."/>
            <person name="Laing W."/>
            <person name="Kirk R."/>
            <person name="Chen X."/>
            <person name="Wood M."/>
            <person name="Montefiori M."/>
            <person name="Brummell D."/>
            <person name="Schwinn K."/>
            <person name="Catanach A."/>
            <person name="Fullerton C."/>
            <person name="Li D."/>
            <person name="Meiyalaghan S."/>
            <person name="Nieuwenhuizen N."/>
            <person name="Read N."/>
            <person name="Prakash R."/>
            <person name="Hunter D."/>
            <person name="Zhang H."/>
            <person name="Mckenzie M."/>
            <person name="Knabel M."/>
            <person name="Harris A."/>
            <person name="Allan A."/>
            <person name="Chen A."/>
            <person name="Janssen B."/>
            <person name="Plunkett B."/>
            <person name="Dwamena C."/>
            <person name="Voogd C."/>
            <person name="Leif D."/>
            <person name="Lafferty D."/>
            <person name="Souleyre E."/>
            <person name="Varkonyi-Gasic E."/>
            <person name="Gambi F."/>
            <person name="Hanley J."/>
            <person name="Yao J.-L."/>
            <person name="Cheung J."/>
            <person name="David K."/>
            <person name="Warren B."/>
            <person name="Marsh K."/>
            <person name="Snowden K."/>
            <person name="Lin-Wang K."/>
            <person name="Brian L."/>
            <person name="Martinez-Sanchez M."/>
            <person name="Wang M."/>
            <person name="Ileperuma N."/>
            <person name="Macnee N."/>
            <person name="Campin R."/>
            <person name="Mcatee P."/>
            <person name="Drummond R."/>
            <person name="Espley R."/>
            <person name="Ireland H."/>
            <person name="Wu R."/>
            <person name="Atkinson R."/>
            <person name="Karunairetnam S."/>
            <person name="Bulley S."/>
            <person name="Chunkath S."/>
            <person name="Hanley Z."/>
            <person name="Storey R."/>
            <person name="Thrimawithana A."/>
            <person name="Thomson S."/>
            <person name="David C."/>
            <person name="Testolin R."/>
        </authorList>
    </citation>
    <scope>NUCLEOTIDE SEQUENCE [LARGE SCALE GENOMIC DNA]</scope>
    <source>
        <strain evidence="2">cv. Red5</strain>
        <tissue evidence="1">Young leaf</tissue>
    </source>
</reference>
<dbReference type="InParanoid" id="A0A2R6PWH0"/>
<evidence type="ECO:0000313" key="1">
    <source>
        <dbReference type="EMBL" id="PSR98084.1"/>
    </source>
</evidence>
<dbReference type="InterPro" id="IPR046342">
    <property type="entry name" value="CBS_dom_sf"/>
</dbReference>
<dbReference type="OMA" id="VENSDMR"/>
<name>A0A2R6PWH0_ACTCC</name>
<dbReference type="OrthoDB" id="1935572at2759"/>
<dbReference type="SUPFAM" id="SSF54631">
    <property type="entry name" value="CBS-domain pair"/>
    <property type="match status" value="1"/>
</dbReference>
<gene>
    <name evidence="1" type="ORF">CEY00_Acc24675</name>
</gene>
<dbReference type="Proteomes" id="UP000241394">
    <property type="component" value="Chromosome LG22"/>
</dbReference>
<sequence>MASVFLYHVVGDLTVGKPELVEFVETETVEAAIRAIGESMEGGIPVWRKKSKGSLIMEKAEMRQQRFVGILNSLDIVAFLARNESLEDQDKALNTPVSHVIVPNHSLLKEVDPATRHFFQVQNCMAYEFTELAQWSRQCGRIEEELPVRVK</sequence>
<organism evidence="1 2">
    <name type="scientific">Actinidia chinensis var. chinensis</name>
    <name type="common">Chinese soft-hair kiwi</name>
    <dbReference type="NCBI Taxonomy" id="1590841"/>
    <lineage>
        <taxon>Eukaryota</taxon>
        <taxon>Viridiplantae</taxon>
        <taxon>Streptophyta</taxon>
        <taxon>Embryophyta</taxon>
        <taxon>Tracheophyta</taxon>
        <taxon>Spermatophyta</taxon>
        <taxon>Magnoliopsida</taxon>
        <taxon>eudicotyledons</taxon>
        <taxon>Gunneridae</taxon>
        <taxon>Pentapetalae</taxon>
        <taxon>asterids</taxon>
        <taxon>Ericales</taxon>
        <taxon>Actinidiaceae</taxon>
        <taxon>Actinidia</taxon>
    </lineage>
</organism>
<dbReference type="Gramene" id="PSR98084">
    <property type="protein sequence ID" value="PSR98084"/>
    <property type="gene ID" value="CEY00_Acc24675"/>
</dbReference>
<protein>
    <submittedName>
        <fullName evidence="1">CBS domain-containing protein</fullName>
    </submittedName>
</protein>
<dbReference type="AlphaFoldDB" id="A0A2R6PWH0"/>
<dbReference type="EMBL" id="NKQK01000022">
    <property type="protein sequence ID" value="PSR98084.1"/>
    <property type="molecule type" value="Genomic_DNA"/>
</dbReference>
<accession>A0A2R6PWH0</accession>